<sequence>MGADPTLSHELRRLRVAAGLTQEELAGRAGISVRAVSDTERGLRGRLYPATAGRLADALGLGGSLRERFTALARGTLGPGGRMAPLPVPRTPLLGRNEALDDLTASLGDPATRLVTLTGPGGVGKTRLALAAAERCAPLFDDGVAYVQLASCRDADAAGLAIATAVGANIAHGTVADMVCAAIGERRMLLVCDTFEGVVGAAPLVGEVLARCPRTSVLATSRTPLRLLAEHLVRVEPLEAPAACELFVERAAFARPGGELSGSLSLVNDICARVQGVPLAVELAAARVAHLGLGDLRERLSHQLEILTGGPVDDDARHRTIEATVAWSYGLLGKTAQEALAQLAVFDGWALVGARAVLGRDPLPDVSALVDQSLAAAPPLVGGHGRYRMLDAAREFGAARLVESGGDSAARDRHAAWFLRTAEAEALAIRQEGQRGAHRETFADLGNLRLAFRWFTDAGRGVEALRLAASLWMFWLWEGGFSEGRAWLRTALASGDDADSTLAARARSGAGWLAYLQGDYAEARIHASALRRLAEAGGGPLERRNALTLRGMIALADRRTAEAAALLREALGVAQELAGDHWLVAISTLNDGSGLTHSGHLVEADRRFSEARDMFAELGDETYLARAVRHVAAVRLVSGDLPGAARALDESLAVVGAADDRWGLGETLEGLAHVAAAMGDARRAGALAARAAVIRRSLGVAPHPFDAILAEGHLGPLRGTEAFEAGWREGGEQAWEA</sequence>
<dbReference type="PROSITE" id="PS50943">
    <property type="entry name" value="HTH_CROC1"/>
    <property type="match status" value="1"/>
</dbReference>
<protein>
    <submittedName>
        <fullName evidence="2">Helix-turn-helix domain-containing protein</fullName>
    </submittedName>
</protein>
<dbReference type="Gene3D" id="1.25.40.10">
    <property type="entry name" value="Tetratricopeptide repeat domain"/>
    <property type="match status" value="1"/>
</dbReference>
<evidence type="ECO:0000259" key="1">
    <source>
        <dbReference type="PROSITE" id="PS50943"/>
    </source>
</evidence>
<name>A0ABU5T1K8_9MICC</name>
<dbReference type="PANTHER" id="PTHR47691">
    <property type="entry name" value="REGULATOR-RELATED"/>
    <property type="match status" value="1"/>
</dbReference>
<dbReference type="RefSeq" id="WP_323277289.1">
    <property type="nucleotide sequence ID" value="NZ_JAYGGQ010000001.1"/>
</dbReference>
<comment type="caution">
    <text evidence="2">The sequence shown here is derived from an EMBL/GenBank/DDBJ whole genome shotgun (WGS) entry which is preliminary data.</text>
</comment>
<dbReference type="PANTHER" id="PTHR47691:SF3">
    <property type="entry name" value="HTH-TYPE TRANSCRIPTIONAL REGULATOR RV0890C-RELATED"/>
    <property type="match status" value="1"/>
</dbReference>
<dbReference type="Gene3D" id="1.10.260.40">
    <property type="entry name" value="lambda repressor-like DNA-binding domains"/>
    <property type="match status" value="1"/>
</dbReference>
<proteinExistence type="predicted"/>
<accession>A0ABU5T1K8</accession>
<dbReference type="PRINTS" id="PR00364">
    <property type="entry name" value="DISEASERSIST"/>
</dbReference>
<dbReference type="Proteomes" id="UP001304769">
    <property type="component" value="Unassembled WGS sequence"/>
</dbReference>
<dbReference type="SUPFAM" id="SSF52540">
    <property type="entry name" value="P-loop containing nucleoside triphosphate hydrolases"/>
    <property type="match status" value="1"/>
</dbReference>
<dbReference type="Pfam" id="PF13560">
    <property type="entry name" value="HTH_31"/>
    <property type="match status" value="1"/>
</dbReference>
<dbReference type="InterPro" id="IPR001387">
    <property type="entry name" value="Cro/C1-type_HTH"/>
</dbReference>
<dbReference type="InterPro" id="IPR011990">
    <property type="entry name" value="TPR-like_helical_dom_sf"/>
</dbReference>
<dbReference type="CDD" id="cd00093">
    <property type="entry name" value="HTH_XRE"/>
    <property type="match status" value="1"/>
</dbReference>
<dbReference type="Gene3D" id="3.40.50.300">
    <property type="entry name" value="P-loop containing nucleotide triphosphate hydrolases"/>
    <property type="match status" value="1"/>
</dbReference>
<dbReference type="SUPFAM" id="SSF47413">
    <property type="entry name" value="lambda repressor-like DNA-binding domains"/>
    <property type="match status" value="1"/>
</dbReference>
<keyword evidence="3" id="KW-1185">Reference proteome</keyword>
<evidence type="ECO:0000313" key="3">
    <source>
        <dbReference type="Proteomes" id="UP001304769"/>
    </source>
</evidence>
<feature type="domain" description="HTH cro/C1-type" evidence="1">
    <location>
        <begin position="11"/>
        <end position="65"/>
    </location>
</feature>
<dbReference type="SUPFAM" id="SSF48452">
    <property type="entry name" value="TPR-like"/>
    <property type="match status" value="1"/>
</dbReference>
<dbReference type="EMBL" id="JAYGGQ010000001">
    <property type="protein sequence ID" value="MEA5453535.1"/>
    <property type="molecule type" value="Genomic_DNA"/>
</dbReference>
<dbReference type="InterPro" id="IPR010982">
    <property type="entry name" value="Lambda_DNA-bd_dom_sf"/>
</dbReference>
<gene>
    <name evidence="2" type="ORF">SPF06_02250</name>
</gene>
<dbReference type="InterPro" id="IPR027417">
    <property type="entry name" value="P-loop_NTPase"/>
</dbReference>
<evidence type="ECO:0000313" key="2">
    <source>
        <dbReference type="EMBL" id="MEA5453535.1"/>
    </source>
</evidence>
<organism evidence="2 3">
    <name type="scientific">Sinomonas terricola</name>
    <dbReference type="NCBI Taxonomy" id="3110330"/>
    <lineage>
        <taxon>Bacteria</taxon>
        <taxon>Bacillati</taxon>
        <taxon>Actinomycetota</taxon>
        <taxon>Actinomycetes</taxon>
        <taxon>Micrococcales</taxon>
        <taxon>Micrococcaceae</taxon>
        <taxon>Sinomonas</taxon>
    </lineage>
</organism>
<reference evidence="2 3" key="1">
    <citation type="submission" date="2023-12" db="EMBL/GenBank/DDBJ databases">
        <title>Sinomonas terricola sp. nov, isolated from litchi orchard soil in Guangdong, PR China.</title>
        <authorList>
            <person name="Jiaxin W."/>
            <person name="Yang Z."/>
            <person name="Honghui Z."/>
        </authorList>
    </citation>
    <scope>NUCLEOTIDE SEQUENCE [LARGE SCALE GENOMIC DNA]</scope>
    <source>
        <strain evidence="2 3">JGH33</strain>
    </source>
</reference>
<dbReference type="SMART" id="SM00530">
    <property type="entry name" value="HTH_XRE"/>
    <property type="match status" value="1"/>
</dbReference>